<dbReference type="Gene3D" id="3.40.50.2300">
    <property type="match status" value="1"/>
</dbReference>
<feature type="domain" description="Response regulatory" evidence="4">
    <location>
        <begin position="2"/>
        <end position="122"/>
    </location>
</feature>
<comment type="function">
    <text evidence="2">May play the central regulatory role in sporulation. It may be an element of the effector pathway responsible for the activation of sporulation genes in response to nutritional stress. Spo0A may act in concert with spo0H (a sigma factor) to control the expression of some genes that are critical to the sporulation process.</text>
</comment>
<evidence type="ECO:0000313" key="7">
    <source>
        <dbReference type="Proteomes" id="UP000199659"/>
    </source>
</evidence>
<gene>
    <name evidence="6" type="ORF">SAMN05661086_01801</name>
</gene>
<dbReference type="Proteomes" id="UP000199659">
    <property type="component" value="Unassembled WGS sequence"/>
</dbReference>
<organism evidence="6 7">
    <name type="scientific">Anaeromicropila populeti</name>
    <dbReference type="NCBI Taxonomy" id="37658"/>
    <lineage>
        <taxon>Bacteria</taxon>
        <taxon>Bacillati</taxon>
        <taxon>Bacillota</taxon>
        <taxon>Clostridia</taxon>
        <taxon>Lachnospirales</taxon>
        <taxon>Lachnospiraceae</taxon>
        <taxon>Anaeromicropila</taxon>
    </lineage>
</organism>
<protein>
    <recommendedName>
        <fullName evidence="1">Stage 0 sporulation protein A homolog</fullName>
    </recommendedName>
</protein>
<dbReference type="Pfam" id="PF04397">
    <property type="entry name" value="LytTR"/>
    <property type="match status" value="1"/>
</dbReference>
<sequence length="237" mass="28043">MKIAICDDEMKELGEIEDIIYSCFNKESQRIECDGFLSSEELLEVITRGDRKYQIYILDIEMPGMSGLELAEQIRQRDRKAVIIFETSHKELMQKAFDVLAFHFILKPIDKLQMSRILQKAVEHVNSTNALFHFQFSKKKYSIAYQDILYFESYRRLIRIYLIDKQYEYYGTMADLKSRLNMSVFVQTHVAFVVNMEYIETYQGDYVCLKGGISVPVSKGYSKYFNQTYRDFVLTRM</sequence>
<dbReference type="InterPro" id="IPR046947">
    <property type="entry name" value="LytR-like"/>
</dbReference>
<dbReference type="PROSITE" id="PS50930">
    <property type="entry name" value="HTH_LYTTR"/>
    <property type="match status" value="1"/>
</dbReference>
<evidence type="ECO:0000256" key="1">
    <source>
        <dbReference type="ARBA" id="ARBA00018672"/>
    </source>
</evidence>
<evidence type="ECO:0000256" key="2">
    <source>
        <dbReference type="ARBA" id="ARBA00024867"/>
    </source>
</evidence>
<keyword evidence="7" id="KW-1185">Reference proteome</keyword>
<feature type="modified residue" description="4-aspartylphosphate" evidence="3">
    <location>
        <position position="59"/>
    </location>
</feature>
<dbReference type="SMART" id="SM00850">
    <property type="entry name" value="LytTR"/>
    <property type="match status" value="1"/>
</dbReference>
<evidence type="ECO:0000313" key="6">
    <source>
        <dbReference type="EMBL" id="SFR80477.1"/>
    </source>
</evidence>
<dbReference type="InterPro" id="IPR011006">
    <property type="entry name" value="CheY-like_superfamily"/>
</dbReference>
<accession>A0A1I6JNF3</accession>
<dbReference type="InterPro" id="IPR001789">
    <property type="entry name" value="Sig_transdc_resp-reg_receiver"/>
</dbReference>
<dbReference type="SMART" id="SM00448">
    <property type="entry name" value="REC"/>
    <property type="match status" value="1"/>
</dbReference>
<dbReference type="PANTHER" id="PTHR37299:SF1">
    <property type="entry name" value="STAGE 0 SPORULATION PROTEIN A HOMOLOG"/>
    <property type="match status" value="1"/>
</dbReference>
<proteinExistence type="predicted"/>
<evidence type="ECO:0000259" key="4">
    <source>
        <dbReference type="PROSITE" id="PS50110"/>
    </source>
</evidence>
<dbReference type="AlphaFoldDB" id="A0A1I6JNF3"/>
<keyword evidence="3" id="KW-0597">Phosphoprotein</keyword>
<reference evidence="6 7" key="1">
    <citation type="submission" date="2016-10" db="EMBL/GenBank/DDBJ databases">
        <authorList>
            <person name="de Groot N.N."/>
        </authorList>
    </citation>
    <scope>NUCLEOTIDE SEQUENCE [LARGE SCALE GENOMIC DNA]</scope>
    <source>
        <strain evidence="6 7">743A</strain>
    </source>
</reference>
<evidence type="ECO:0000256" key="3">
    <source>
        <dbReference type="PROSITE-ProRule" id="PRU00169"/>
    </source>
</evidence>
<dbReference type="GO" id="GO:0000156">
    <property type="term" value="F:phosphorelay response regulator activity"/>
    <property type="evidence" value="ECO:0007669"/>
    <property type="project" value="InterPro"/>
</dbReference>
<dbReference type="Gene3D" id="2.40.50.1020">
    <property type="entry name" value="LytTr DNA-binding domain"/>
    <property type="match status" value="1"/>
</dbReference>
<dbReference type="PANTHER" id="PTHR37299">
    <property type="entry name" value="TRANSCRIPTIONAL REGULATOR-RELATED"/>
    <property type="match status" value="1"/>
</dbReference>
<dbReference type="RefSeq" id="WP_092560353.1">
    <property type="nucleotide sequence ID" value="NZ_FOYZ01000006.1"/>
</dbReference>
<dbReference type="SUPFAM" id="SSF52172">
    <property type="entry name" value="CheY-like"/>
    <property type="match status" value="1"/>
</dbReference>
<dbReference type="GO" id="GO:0003677">
    <property type="term" value="F:DNA binding"/>
    <property type="evidence" value="ECO:0007669"/>
    <property type="project" value="InterPro"/>
</dbReference>
<evidence type="ECO:0000259" key="5">
    <source>
        <dbReference type="PROSITE" id="PS50930"/>
    </source>
</evidence>
<dbReference type="PROSITE" id="PS50110">
    <property type="entry name" value="RESPONSE_REGULATORY"/>
    <property type="match status" value="1"/>
</dbReference>
<feature type="domain" description="HTH LytTR-type" evidence="5">
    <location>
        <begin position="141"/>
        <end position="231"/>
    </location>
</feature>
<dbReference type="OrthoDB" id="9802383at2"/>
<dbReference type="EMBL" id="FOYZ01000006">
    <property type="protein sequence ID" value="SFR80477.1"/>
    <property type="molecule type" value="Genomic_DNA"/>
</dbReference>
<dbReference type="InterPro" id="IPR007492">
    <property type="entry name" value="LytTR_DNA-bd_dom"/>
</dbReference>
<dbReference type="STRING" id="37658.SAMN05661086_01801"/>
<dbReference type="Pfam" id="PF00072">
    <property type="entry name" value="Response_reg"/>
    <property type="match status" value="1"/>
</dbReference>
<name>A0A1I6JNF3_9FIRM</name>